<dbReference type="SUPFAM" id="SSF54211">
    <property type="entry name" value="Ribosomal protein S5 domain 2-like"/>
    <property type="match status" value="1"/>
</dbReference>
<dbReference type="InterPro" id="IPR003959">
    <property type="entry name" value="ATPase_AAA_core"/>
</dbReference>
<dbReference type="Pfam" id="PF00004">
    <property type="entry name" value="AAA"/>
    <property type="match status" value="1"/>
</dbReference>
<dbReference type="InterPro" id="IPR027065">
    <property type="entry name" value="Lon_Prtase"/>
</dbReference>
<dbReference type="EC" id="3.4.21.53" evidence="7 11"/>
<dbReference type="EMBL" id="FR695870">
    <property type="protein sequence ID" value="CBX28890.1"/>
    <property type="molecule type" value="Genomic_DNA"/>
</dbReference>
<keyword evidence="10" id="KW-0597">Phosphoprotein</keyword>
<feature type="region of interest" description="Disordered" evidence="12">
    <location>
        <begin position="1"/>
        <end position="21"/>
    </location>
</feature>
<dbReference type="Pfam" id="PF00072">
    <property type="entry name" value="Response_reg"/>
    <property type="match status" value="1"/>
</dbReference>
<dbReference type="GO" id="GO:0004252">
    <property type="term" value="F:serine-type endopeptidase activity"/>
    <property type="evidence" value="ECO:0007669"/>
    <property type="project" value="UniProtKB-UniRule"/>
</dbReference>
<dbReference type="Pfam" id="PF05362">
    <property type="entry name" value="Lon_C"/>
    <property type="match status" value="1"/>
</dbReference>
<evidence type="ECO:0000256" key="9">
    <source>
        <dbReference type="PIRSR" id="PIRSR001174-2"/>
    </source>
</evidence>
<keyword evidence="4 11" id="KW-0720">Serine protease</keyword>
<keyword evidence="2 9" id="KW-0547">Nucleotide-binding</keyword>
<evidence type="ECO:0000259" key="13">
    <source>
        <dbReference type="PROSITE" id="PS50110"/>
    </source>
</evidence>
<keyword evidence="3 11" id="KW-0378">Hydrolase</keyword>
<dbReference type="AlphaFoldDB" id="E1YED1"/>
<dbReference type="Gene3D" id="1.10.8.60">
    <property type="match status" value="1"/>
</dbReference>
<dbReference type="GO" id="GO:0030163">
    <property type="term" value="P:protein catabolic process"/>
    <property type="evidence" value="ECO:0007669"/>
    <property type="project" value="InterPro"/>
</dbReference>
<dbReference type="SMART" id="SM00448">
    <property type="entry name" value="REC"/>
    <property type="match status" value="1"/>
</dbReference>
<dbReference type="Gene3D" id="3.40.50.300">
    <property type="entry name" value="P-loop containing nucleotide triphosphate hydrolases"/>
    <property type="match status" value="1"/>
</dbReference>
<proteinExistence type="inferred from homology"/>
<dbReference type="GO" id="GO:0005524">
    <property type="term" value="F:ATP binding"/>
    <property type="evidence" value="ECO:0007669"/>
    <property type="project" value="UniProtKB-KW"/>
</dbReference>
<dbReference type="Gene3D" id="3.40.50.2300">
    <property type="match status" value="1"/>
</dbReference>
<dbReference type="InterPro" id="IPR004815">
    <property type="entry name" value="Lon_bac/euk-typ"/>
</dbReference>
<dbReference type="CDD" id="cd19500">
    <property type="entry name" value="RecA-like_Lon"/>
    <property type="match status" value="1"/>
</dbReference>
<name>E1YED1_9BACT</name>
<evidence type="ECO:0000256" key="5">
    <source>
        <dbReference type="ARBA" id="ARBA00022840"/>
    </source>
</evidence>
<evidence type="ECO:0000259" key="14">
    <source>
        <dbReference type="PROSITE" id="PS51786"/>
    </source>
</evidence>
<protein>
    <recommendedName>
        <fullName evidence="7 11">endopeptidase La</fullName>
        <ecNumber evidence="7 11">3.4.21.53</ecNumber>
    </recommendedName>
</protein>
<evidence type="ECO:0000256" key="2">
    <source>
        <dbReference type="ARBA" id="ARBA00022741"/>
    </source>
</evidence>
<dbReference type="Gene3D" id="1.20.5.5270">
    <property type="match status" value="1"/>
</dbReference>
<dbReference type="InterPro" id="IPR014721">
    <property type="entry name" value="Ribsml_uS5_D2-typ_fold_subgr"/>
</dbReference>
<keyword evidence="5 9" id="KW-0067">ATP-binding</keyword>
<dbReference type="GO" id="GO:0016887">
    <property type="term" value="F:ATP hydrolysis activity"/>
    <property type="evidence" value="ECO:0007669"/>
    <property type="project" value="InterPro"/>
</dbReference>
<dbReference type="GO" id="GO:0004176">
    <property type="term" value="F:ATP-dependent peptidase activity"/>
    <property type="evidence" value="ECO:0007669"/>
    <property type="project" value="UniProtKB-UniRule"/>
</dbReference>
<organism evidence="15">
    <name type="scientific">uncultured Desulfobacterium sp</name>
    <dbReference type="NCBI Taxonomy" id="201089"/>
    <lineage>
        <taxon>Bacteria</taxon>
        <taxon>Pseudomonadati</taxon>
        <taxon>Thermodesulfobacteriota</taxon>
        <taxon>Desulfobacteria</taxon>
        <taxon>Desulfobacterales</taxon>
        <taxon>Desulfobacteriaceae</taxon>
        <taxon>Desulfobacterium</taxon>
        <taxon>environmental samples</taxon>
    </lineage>
</organism>
<evidence type="ECO:0000256" key="11">
    <source>
        <dbReference type="PROSITE-ProRule" id="PRU01122"/>
    </source>
</evidence>
<evidence type="ECO:0000313" key="15">
    <source>
        <dbReference type="EMBL" id="CBX28890.1"/>
    </source>
</evidence>
<evidence type="ECO:0000256" key="6">
    <source>
        <dbReference type="ARBA" id="ARBA00050665"/>
    </source>
</evidence>
<dbReference type="Pfam" id="PF22667">
    <property type="entry name" value="Lon_lid"/>
    <property type="match status" value="1"/>
</dbReference>
<dbReference type="InterPro" id="IPR003593">
    <property type="entry name" value="AAA+_ATPase"/>
</dbReference>
<dbReference type="CDD" id="cd17536">
    <property type="entry name" value="REC_YesN-like"/>
    <property type="match status" value="1"/>
</dbReference>
<accession>E1YED1</accession>
<dbReference type="PROSITE" id="PS51786">
    <property type="entry name" value="LON_PROTEOLYTIC"/>
    <property type="match status" value="1"/>
</dbReference>
<dbReference type="InterPro" id="IPR020568">
    <property type="entry name" value="Ribosomal_Su5_D2-typ_SF"/>
</dbReference>
<evidence type="ECO:0000256" key="7">
    <source>
        <dbReference type="ARBA" id="ARBA00066743"/>
    </source>
</evidence>
<dbReference type="PRINTS" id="PR00830">
    <property type="entry name" value="ENDOLAPTASE"/>
</dbReference>
<dbReference type="PIRSF" id="PIRSF001174">
    <property type="entry name" value="Lon_proteas"/>
    <property type="match status" value="1"/>
</dbReference>
<evidence type="ECO:0000256" key="4">
    <source>
        <dbReference type="ARBA" id="ARBA00022825"/>
    </source>
</evidence>
<dbReference type="NCBIfam" id="TIGR00763">
    <property type="entry name" value="lon"/>
    <property type="match status" value="1"/>
</dbReference>
<feature type="modified residue" description="4-aspartylphosphate" evidence="10">
    <location>
        <position position="170"/>
    </location>
</feature>
<keyword evidence="1 11" id="KW-0645">Protease</keyword>
<dbReference type="GO" id="GO:0000160">
    <property type="term" value="P:phosphorelay signal transduction system"/>
    <property type="evidence" value="ECO:0007669"/>
    <property type="project" value="InterPro"/>
</dbReference>
<dbReference type="InterPro" id="IPR008268">
    <property type="entry name" value="Peptidase_S16_AS"/>
</dbReference>
<dbReference type="Gene3D" id="3.30.230.10">
    <property type="match status" value="1"/>
</dbReference>
<dbReference type="PROSITE" id="PS01046">
    <property type="entry name" value="LON_SER"/>
    <property type="match status" value="1"/>
</dbReference>
<feature type="domain" description="Response regulatory" evidence="13">
    <location>
        <begin position="121"/>
        <end position="235"/>
    </location>
</feature>
<evidence type="ECO:0000256" key="8">
    <source>
        <dbReference type="PIRSR" id="PIRSR001174-1"/>
    </source>
</evidence>
<feature type="binding site" evidence="9">
    <location>
        <begin position="253"/>
        <end position="260"/>
    </location>
    <ligand>
        <name>ATP</name>
        <dbReference type="ChEBI" id="CHEBI:30616"/>
    </ligand>
</feature>
<feature type="active site" evidence="8 11">
    <location>
        <position position="581"/>
    </location>
</feature>
<dbReference type="GO" id="GO:0006508">
    <property type="term" value="P:proteolysis"/>
    <property type="evidence" value="ECO:0007669"/>
    <property type="project" value="UniProtKB-KW"/>
</dbReference>
<dbReference type="InterPro" id="IPR008269">
    <property type="entry name" value="Lon_proteolytic"/>
</dbReference>
<dbReference type="InterPro" id="IPR011006">
    <property type="entry name" value="CheY-like_superfamily"/>
</dbReference>
<evidence type="ECO:0000256" key="12">
    <source>
        <dbReference type="SAM" id="MobiDB-lite"/>
    </source>
</evidence>
<dbReference type="PROSITE" id="PS50110">
    <property type="entry name" value="RESPONSE_REGULATORY"/>
    <property type="match status" value="1"/>
</dbReference>
<comment type="similarity">
    <text evidence="11">Belongs to the peptidase S16 family.</text>
</comment>
<sequence length="674" mass="75335">MMLFTKKPEKQVDENKKSNPELTELRTSIEKAGLSDSLTLLAIRELERMENMDPSAPEYSIGFNYIEYLLSLPWHVFTDDNLDLNHAENIMDSKHYGLNAIKERVLEYLSVRTLFSLQKFHIIVVDDEEIARTNLEYILRKEGYAVSTAANGLEAINILKEQHVDLMLTDLKMEKMDGMQLLELSKKISPHTKIVMITGFATVNSAVDALKKGAFHYLPKPINLEELRQTVRQIIEIKKHIQMTRSPILCFAGPPGTGKTSVGRAIAEALGRKFVRISLAGLRDEADLRGHRKTYVGAMPGRIINEIKRAETANPVFMLDEIDKIGQDFHGDPASVLLEILDPEQNSHFTDHYLDAPFDLSGVMFISTANMVERLPAPLLDRLEVIRFSGYTEKEKIHIARIHLIPRQIKEHGLSGFDVKFSDDAISKIIHNYTQEAGLRNFEREIATIFRKMARLSLQNNNLSNNTNSIIVDAALVEKLLGPRKFSHEIAERENKPGITTGLVWTEFGGEIIFIEASLMKGNRQLILTGSMGNVLQESAQTALSFVRSNAELFGIDPDFFNERDIHIHIPSGAIPKDGPSAGITIAVALISLLTGKPARNDIAMTGELTLSGRILGISGIREKILAAQRSGIKIVVFPKRNETDIANLEPEAREGVEIVLADEIPSIAKLVMQ</sequence>
<dbReference type="InterPro" id="IPR054594">
    <property type="entry name" value="Lon_lid"/>
</dbReference>
<reference evidence="15" key="1">
    <citation type="journal article" date="2011" name="Environ. Microbiol.">
        <title>Genomic insights into the metabolic potential of the polycyclic aromatic hydrocarbon degrading sulfate-reducing Deltaproteobacterium N47.</title>
        <authorList>
            <person name="Bergmann F."/>
            <person name="Selesi D."/>
            <person name="Weinmaier T."/>
            <person name="Tischler P."/>
            <person name="Rattei T."/>
            <person name="Meckenstock R.U."/>
        </authorList>
    </citation>
    <scope>NUCLEOTIDE SEQUENCE</scope>
</reference>
<gene>
    <name evidence="15" type="ORF">N47_B20360</name>
</gene>
<feature type="active site" evidence="8 11">
    <location>
        <position position="624"/>
    </location>
</feature>
<evidence type="ECO:0000256" key="3">
    <source>
        <dbReference type="ARBA" id="ARBA00022801"/>
    </source>
</evidence>
<dbReference type="InterPro" id="IPR001789">
    <property type="entry name" value="Sig_transdc_resp-reg_receiver"/>
</dbReference>
<dbReference type="InterPro" id="IPR027417">
    <property type="entry name" value="P-loop_NTPase"/>
</dbReference>
<dbReference type="FunFam" id="3.40.50.300:FF:000021">
    <property type="entry name" value="Lon protease homolog"/>
    <property type="match status" value="1"/>
</dbReference>
<dbReference type="SUPFAM" id="SSF52172">
    <property type="entry name" value="CheY-like"/>
    <property type="match status" value="1"/>
</dbReference>
<dbReference type="PANTHER" id="PTHR10046">
    <property type="entry name" value="ATP DEPENDENT LON PROTEASE FAMILY MEMBER"/>
    <property type="match status" value="1"/>
</dbReference>
<evidence type="ECO:0000256" key="1">
    <source>
        <dbReference type="ARBA" id="ARBA00022670"/>
    </source>
</evidence>
<comment type="catalytic activity">
    <reaction evidence="6 11">
        <text>Hydrolysis of proteins in presence of ATP.</text>
        <dbReference type="EC" id="3.4.21.53"/>
    </reaction>
</comment>
<feature type="domain" description="Lon proteolytic" evidence="14">
    <location>
        <begin position="494"/>
        <end position="674"/>
    </location>
</feature>
<evidence type="ECO:0000256" key="10">
    <source>
        <dbReference type="PROSITE-ProRule" id="PRU00169"/>
    </source>
</evidence>
<dbReference type="SUPFAM" id="SSF52540">
    <property type="entry name" value="P-loop containing nucleoside triphosphate hydrolases"/>
    <property type="match status" value="1"/>
</dbReference>
<dbReference type="SMART" id="SM00382">
    <property type="entry name" value="AAA"/>
    <property type="match status" value="1"/>
</dbReference>